<dbReference type="SUPFAM" id="SSF51735">
    <property type="entry name" value="NAD(P)-binding Rossmann-fold domains"/>
    <property type="match status" value="1"/>
</dbReference>
<dbReference type="PANTHER" id="PTHR21089:SF1">
    <property type="entry name" value="BIFUNCTIONAL 3-DEHYDROQUINATE DEHYDRATASE_SHIKIMATE DEHYDROGENASE, CHLOROPLASTIC"/>
    <property type="match status" value="1"/>
</dbReference>
<accession>A0ABP9DJE7</accession>
<feature type="domain" description="Shikimate dehydrogenase substrate binding N-terminal" evidence="4">
    <location>
        <begin position="6"/>
        <end position="89"/>
    </location>
</feature>
<dbReference type="Pfam" id="PF08501">
    <property type="entry name" value="Shikimate_dh_N"/>
    <property type="match status" value="1"/>
</dbReference>
<evidence type="ECO:0000259" key="4">
    <source>
        <dbReference type="Pfam" id="PF08501"/>
    </source>
</evidence>
<dbReference type="Gene3D" id="3.40.50.720">
    <property type="entry name" value="NAD(P)-binding Rossmann-like Domain"/>
    <property type="match status" value="1"/>
</dbReference>
<evidence type="ECO:0000256" key="2">
    <source>
        <dbReference type="ARBA" id="ARBA00023002"/>
    </source>
</evidence>
<keyword evidence="3" id="KW-0057">Aromatic amino acid biosynthesis</keyword>
<comment type="caution">
    <text evidence="5">The sequence shown here is derived from an EMBL/GenBank/DDBJ whole genome shotgun (WGS) entry which is preliminary data.</text>
</comment>
<gene>
    <name evidence="5" type="ORF">GCM10023331_36700</name>
</gene>
<organism evidence="5 6">
    <name type="scientific">Algivirga pacifica</name>
    <dbReference type="NCBI Taxonomy" id="1162670"/>
    <lineage>
        <taxon>Bacteria</taxon>
        <taxon>Pseudomonadati</taxon>
        <taxon>Bacteroidota</taxon>
        <taxon>Cytophagia</taxon>
        <taxon>Cytophagales</taxon>
        <taxon>Flammeovirgaceae</taxon>
        <taxon>Algivirga</taxon>
    </lineage>
</organism>
<dbReference type="InterPro" id="IPR046346">
    <property type="entry name" value="Aminoacid_DH-like_N_sf"/>
</dbReference>
<dbReference type="SUPFAM" id="SSF53223">
    <property type="entry name" value="Aminoacid dehydrogenase-like, N-terminal domain"/>
    <property type="match status" value="1"/>
</dbReference>
<sequence>MTKYGLIGYPLKHSFSKKYFSEKFEKEQIQEHAYELYELKSIEEFPTLMQDRTVLRGVNVTIPYKQQVIPYLDRLDPETAEKIGAVNVVKVEKDGTLTGYNSDYLGFRNSLESFLPTAYKGIKALVLGTGGASKAVEVVLQDMEIPYALVSRNKGAGVSYTYETLSQEVIESHLLIINTTPLGTYPNVEGKPNIPYEFITNKHYCKDLVYNPEQTSFMRESERRGARVKNGMDMLYGQAEASWKIWKK</sequence>
<dbReference type="PANTHER" id="PTHR21089">
    <property type="entry name" value="SHIKIMATE DEHYDROGENASE"/>
    <property type="match status" value="1"/>
</dbReference>
<dbReference type="InterPro" id="IPR036291">
    <property type="entry name" value="NAD(P)-bd_dom_sf"/>
</dbReference>
<keyword evidence="6" id="KW-1185">Reference proteome</keyword>
<dbReference type="CDD" id="cd01065">
    <property type="entry name" value="NAD_bind_Shikimate_DH"/>
    <property type="match status" value="1"/>
</dbReference>
<dbReference type="InterPro" id="IPR022893">
    <property type="entry name" value="Shikimate_DH_fam"/>
</dbReference>
<evidence type="ECO:0000256" key="3">
    <source>
        <dbReference type="ARBA" id="ARBA00023141"/>
    </source>
</evidence>
<proteinExistence type="predicted"/>
<protein>
    <submittedName>
        <fullName evidence="5">Shikimate dehydrogenase</fullName>
    </submittedName>
</protein>
<keyword evidence="2" id="KW-0560">Oxidoreductase</keyword>
<reference evidence="6" key="1">
    <citation type="journal article" date="2019" name="Int. J. Syst. Evol. Microbiol.">
        <title>The Global Catalogue of Microorganisms (GCM) 10K type strain sequencing project: providing services to taxonomists for standard genome sequencing and annotation.</title>
        <authorList>
            <consortium name="The Broad Institute Genomics Platform"/>
            <consortium name="The Broad Institute Genome Sequencing Center for Infectious Disease"/>
            <person name="Wu L."/>
            <person name="Ma J."/>
        </authorList>
    </citation>
    <scope>NUCLEOTIDE SEQUENCE [LARGE SCALE GENOMIC DNA]</scope>
    <source>
        <strain evidence="6">JCM 18326</strain>
    </source>
</reference>
<dbReference type="InterPro" id="IPR013708">
    <property type="entry name" value="Shikimate_DH-bd_N"/>
</dbReference>
<dbReference type="EMBL" id="BAABJX010000059">
    <property type="protein sequence ID" value="GAA4848632.1"/>
    <property type="molecule type" value="Genomic_DNA"/>
</dbReference>
<dbReference type="Gene3D" id="3.40.50.10860">
    <property type="entry name" value="Leucine Dehydrogenase, chain A, domain 1"/>
    <property type="match status" value="1"/>
</dbReference>
<dbReference type="RefSeq" id="WP_345374492.1">
    <property type="nucleotide sequence ID" value="NZ_BAABJX010000059.1"/>
</dbReference>
<evidence type="ECO:0000313" key="6">
    <source>
        <dbReference type="Proteomes" id="UP001500298"/>
    </source>
</evidence>
<keyword evidence="3" id="KW-0028">Amino-acid biosynthesis</keyword>
<dbReference type="Proteomes" id="UP001500298">
    <property type="component" value="Unassembled WGS sequence"/>
</dbReference>
<comment type="pathway">
    <text evidence="1">Metabolic intermediate biosynthesis; chorismate biosynthesis; chorismate from D-erythrose 4-phosphate and phosphoenolpyruvate: step 4/7.</text>
</comment>
<evidence type="ECO:0000313" key="5">
    <source>
        <dbReference type="EMBL" id="GAA4848632.1"/>
    </source>
</evidence>
<evidence type="ECO:0000256" key="1">
    <source>
        <dbReference type="ARBA" id="ARBA00004871"/>
    </source>
</evidence>
<name>A0ABP9DJE7_9BACT</name>